<dbReference type="SUPFAM" id="SSF48056">
    <property type="entry name" value="Di-copper centre-containing domain"/>
    <property type="match status" value="1"/>
</dbReference>
<sequence length="601" mass="68592">MKLFYFFATFLITRTFGQRALQFMQNCDEAPTEEARRACITLQQMARNSRTTNREVPPVPPEFLQPAPLNPNARGQIASHPYDCMTITCLCPFFQATMNSFKGSIGPQNQCILRDGQLLTMAYRKEFRMLTEEERLRFLNAITMLKRSGEYDRMSMEHREVGQGSGAHAGPGFLPWHREFLKRFEIALRLIDPKVTLPYWDCVMDNYLPDPRDSIFFSPIFMGETDFFGNVITGPFAYWSTLDGRNAIVRALGEKGKLFTEFDLADILSQTSIEQIMAYTAPLDDCPFPPTFTAIEFTHSFVHLWVGGHMEPPEQSSNDPIFYGLHAFVDLIWEIWRQNRQSPWARENACFINQMINISIARIGTKIHKLANVYSQDIEQCADPQHFSYAVMRPFNLINRDGLSNLYTDQMYRFAPRPGCSSEIPTCGSPYLFCDVRGTPHCVSKIKLGGLCMGFEGLDACFNGICEAGRCIPGATPAPFVPRTQLAAGIRREIFRLHAARQFIDCFNKMPCCEQWAKEGDCQTNKFHMAKFCAAACGECRPSYNASNECNDRHVSCKQWKYEEQCFGNSSDFMAENCRSSCQTCEEPKNLNCEKRKNVSF</sequence>
<feature type="signal peptide" evidence="3">
    <location>
        <begin position="1"/>
        <end position="17"/>
    </location>
</feature>
<dbReference type="PROSITE" id="PS00498">
    <property type="entry name" value="TYROSINASE_2"/>
    <property type="match status" value="1"/>
</dbReference>
<dbReference type="PROSITE" id="PS00497">
    <property type="entry name" value="TYROSINASE_1"/>
    <property type="match status" value="1"/>
</dbReference>
<dbReference type="InterPro" id="IPR008922">
    <property type="entry name" value="Di-copper_centre_dom_sf"/>
</dbReference>
<dbReference type="GO" id="GO:0046872">
    <property type="term" value="F:metal ion binding"/>
    <property type="evidence" value="ECO:0007669"/>
    <property type="project" value="UniProtKB-KW"/>
</dbReference>
<evidence type="ECO:0000256" key="3">
    <source>
        <dbReference type="SAM" id="SignalP"/>
    </source>
</evidence>
<dbReference type="PROSITE" id="PS51670">
    <property type="entry name" value="SHKT"/>
    <property type="match status" value="2"/>
</dbReference>
<dbReference type="PANTHER" id="PTHR11474:SF84">
    <property type="entry name" value="SHKT DOMAIN-CONTAINING PROTEIN"/>
    <property type="match status" value="1"/>
</dbReference>
<keyword evidence="2" id="KW-1015">Disulfide bond</keyword>
<dbReference type="Proteomes" id="UP000242913">
    <property type="component" value="Unassembled WGS sequence"/>
</dbReference>
<comment type="caution">
    <text evidence="2">Lacks conserved residue(s) required for the propagation of feature annotation.</text>
</comment>
<feature type="domain" description="ShKT" evidence="4">
    <location>
        <begin position="550"/>
        <end position="585"/>
    </location>
</feature>
<evidence type="ECO:0000256" key="1">
    <source>
        <dbReference type="ARBA" id="ARBA00022723"/>
    </source>
</evidence>
<dbReference type="EMBL" id="KZ270008">
    <property type="protein sequence ID" value="OZC08449.1"/>
    <property type="molecule type" value="Genomic_DNA"/>
</dbReference>
<name>A0A238BSW7_9BILA</name>
<keyword evidence="6" id="KW-1185">Reference proteome</keyword>
<evidence type="ECO:0000313" key="5">
    <source>
        <dbReference type="EMBL" id="OZC08449.1"/>
    </source>
</evidence>
<dbReference type="AlphaFoldDB" id="A0A238BSW7"/>
<dbReference type="PANTHER" id="PTHR11474">
    <property type="entry name" value="TYROSINASE FAMILY MEMBER"/>
    <property type="match status" value="1"/>
</dbReference>
<dbReference type="InterPro" id="IPR050316">
    <property type="entry name" value="Tyrosinase/Hemocyanin"/>
</dbReference>
<dbReference type="SMART" id="SM00254">
    <property type="entry name" value="ShKT"/>
    <property type="match status" value="2"/>
</dbReference>
<dbReference type="Pfam" id="PF01549">
    <property type="entry name" value="ShK"/>
    <property type="match status" value="2"/>
</dbReference>
<dbReference type="InterPro" id="IPR002227">
    <property type="entry name" value="Tyrosinase_Cu-bd"/>
</dbReference>
<evidence type="ECO:0000313" key="6">
    <source>
        <dbReference type="Proteomes" id="UP000242913"/>
    </source>
</evidence>
<dbReference type="OrthoDB" id="6132182at2759"/>
<dbReference type="InterPro" id="IPR003582">
    <property type="entry name" value="ShKT_dom"/>
</dbReference>
<gene>
    <name evidence="5" type="ORF">X798_04509</name>
</gene>
<keyword evidence="1" id="KW-0479">Metal-binding</keyword>
<feature type="disulfide bond" evidence="2">
    <location>
        <begin position="506"/>
        <end position="540"/>
    </location>
</feature>
<proteinExistence type="predicted"/>
<accession>A0A238BSW7</accession>
<evidence type="ECO:0000259" key="4">
    <source>
        <dbReference type="PROSITE" id="PS51670"/>
    </source>
</evidence>
<feature type="domain" description="ShKT" evidence="4">
    <location>
        <begin position="506"/>
        <end position="540"/>
    </location>
</feature>
<feature type="chain" id="PRO_5012556886" evidence="3">
    <location>
        <begin position="18"/>
        <end position="601"/>
    </location>
</feature>
<dbReference type="Pfam" id="PF00264">
    <property type="entry name" value="Tyrosinase"/>
    <property type="match status" value="1"/>
</dbReference>
<dbReference type="Gene3D" id="1.10.1280.10">
    <property type="entry name" value="Di-copper center containing domain from catechol oxidase"/>
    <property type="match status" value="1"/>
</dbReference>
<dbReference type="GO" id="GO:0016491">
    <property type="term" value="F:oxidoreductase activity"/>
    <property type="evidence" value="ECO:0007669"/>
    <property type="project" value="InterPro"/>
</dbReference>
<evidence type="ECO:0000256" key="2">
    <source>
        <dbReference type="PROSITE-ProRule" id="PRU01005"/>
    </source>
</evidence>
<reference evidence="5 6" key="1">
    <citation type="submission" date="2015-12" db="EMBL/GenBank/DDBJ databases">
        <title>Draft genome of the nematode, Onchocerca flexuosa.</title>
        <authorList>
            <person name="Mitreva M."/>
        </authorList>
    </citation>
    <scope>NUCLEOTIDE SEQUENCE [LARGE SCALE GENOMIC DNA]</scope>
    <source>
        <strain evidence="5">Red Deer</strain>
    </source>
</reference>
<protein>
    <submittedName>
        <fullName evidence="5">ShTK domain protein</fullName>
    </submittedName>
</protein>
<keyword evidence="3" id="KW-0732">Signal</keyword>
<dbReference type="PRINTS" id="PR00092">
    <property type="entry name" value="TYROSINASE"/>
</dbReference>
<organism evidence="5 6">
    <name type="scientific">Onchocerca flexuosa</name>
    <dbReference type="NCBI Taxonomy" id="387005"/>
    <lineage>
        <taxon>Eukaryota</taxon>
        <taxon>Metazoa</taxon>
        <taxon>Ecdysozoa</taxon>
        <taxon>Nematoda</taxon>
        <taxon>Chromadorea</taxon>
        <taxon>Rhabditida</taxon>
        <taxon>Spirurina</taxon>
        <taxon>Spiruromorpha</taxon>
        <taxon>Filarioidea</taxon>
        <taxon>Onchocercidae</taxon>
        <taxon>Onchocerca</taxon>
    </lineage>
</organism>